<accession>A0ABU1PQV2</accession>
<organism evidence="3 4">
    <name type="scientific">Saccharothrix longispora</name>
    <dbReference type="NCBI Taxonomy" id="33920"/>
    <lineage>
        <taxon>Bacteria</taxon>
        <taxon>Bacillati</taxon>
        <taxon>Actinomycetota</taxon>
        <taxon>Actinomycetes</taxon>
        <taxon>Pseudonocardiales</taxon>
        <taxon>Pseudonocardiaceae</taxon>
        <taxon>Saccharothrix</taxon>
    </lineage>
</organism>
<dbReference type="InterPro" id="IPR003594">
    <property type="entry name" value="HATPase_dom"/>
</dbReference>
<dbReference type="EMBL" id="JAVDSG010000001">
    <property type="protein sequence ID" value="MDR6592851.1"/>
    <property type="molecule type" value="Genomic_DNA"/>
</dbReference>
<proteinExistence type="predicted"/>
<dbReference type="RefSeq" id="WP_310304807.1">
    <property type="nucleotide sequence ID" value="NZ_BAAAXB010000001.1"/>
</dbReference>
<dbReference type="PANTHER" id="PTHR35526">
    <property type="entry name" value="ANTI-SIGMA-F FACTOR RSBW-RELATED"/>
    <property type="match status" value="1"/>
</dbReference>
<dbReference type="InterPro" id="IPR050267">
    <property type="entry name" value="Anti-sigma-factor_SerPK"/>
</dbReference>
<keyword evidence="1" id="KW-0723">Serine/threonine-protein kinase</keyword>
<reference evidence="3 4" key="1">
    <citation type="submission" date="2023-07" db="EMBL/GenBank/DDBJ databases">
        <title>Sequencing the genomes of 1000 actinobacteria strains.</title>
        <authorList>
            <person name="Klenk H.-P."/>
        </authorList>
    </citation>
    <scope>NUCLEOTIDE SEQUENCE [LARGE SCALE GENOMIC DNA]</scope>
    <source>
        <strain evidence="3 4">DSM 43749</strain>
    </source>
</reference>
<dbReference type="SUPFAM" id="SSF55874">
    <property type="entry name" value="ATPase domain of HSP90 chaperone/DNA topoisomerase II/histidine kinase"/>
    <property type="match status" value="1"/>
</dbReference>
<dbReference type="Proteomes" id="UP001268819">
    <property type="component" value="Unassembled WGS sequence"/>
</dbReference>
<dbReference type="InterPro" id="IPR036890">
    <property type="entry name" value="HATPase_C_sf"/>
</dbReference>
<protein>
    <submittedName>
        <fullName evidence="3">Two-component sensor histidine kinase</fullName>
    </submittedName>
</protein>
<name>A0ABU1PQV2_9PSEU</name>
<feature type="domain" description="Histidine kinase/HSP90-like ATPase" evidence="2">
    <location>
        <begin position="24"/>
        <end position="127"/>
    </location>
</feature>
<dbReference type="PANTHER" id="PTHR35526:SF3">
    <property type="entry name" value="ANTI-SIGMA-F FACTOR RSBW"/>
    <property type="match status" value="1"/>
</dbReference>
<evidence type="ECO:0000313" key="3">
    <source>
        <dbReference type="EMBL" id="MDR6592851.1"/>
    </source>
</evidence>
<keyword evidence="3" id="KW-0418">Kinase</keyword>
<keyword evidence="4" id="KW-1185">Reference proteome</keyword>
<gene>
    <name evidence="3" type="ORF">J2S66_001235</name>
</gene>
<keyword evidence="3" id="KW-0808">Transferase</keyword>
<sequence length="133" mass="14355">MGESHGLPLSDSLVIGLDGVAPALSDVRRKTAAFVDGLDEDKVGDLLLVVTELVSNAYDHGLRALEVRLTGDADTVRIEVDDESPDRPVLGRSRLGATRGNGLRMVQTLCVDWGVTWRDKGKTVWAVMAREDG</sequence>
<dbReference type="GO" id="GO:0016301">
    <property type="term" value="F:kinase activity"/>
    <property type="evidence" value="ECO:0007669"/>
    <property type="project" value="UniProtKB-KW"/>
</dbReference>
<dbReference type="CDD" id="cd16936">
    <property type="entry name" value="HATPase_RsbW-like"/>
    <property type="match status" value="1"/>
</dbReference>
<evidence type="ECO:0000259" key="2">
    <source>
        <dbReference type="Pfam" id="PF13581"/>
    </source>
</evidence>
<comment type="caution">
    <text evidence="3">The sequence shown here is derived from an EMBL/GenBank/DDBJ whole genome shotgun (WGS) entry which is preliminary data.</text>
</comment>
<dbReference type="Gene3D" id="3.30.565.10">
    <property type="entry name" value="Histidine kinase-like ATPase, C-terminal domain"/>
    <property type="match status" value="1"/>
</dbReference>
<dbReference type="Pfam" id="PF13581">
    <property type="entry name" value="HATPase_c_2"/>
    <property type="match status" value="1"/>
</dbReference>
<evidence type="ECO:0000256" key="1">
    <source>
        <dbReference type="ARBA" id="ARBA00022527"/>
    </source>
</evidence>
<evidence type="ECO:0000313" key="4">
    <source>
        <dbReference type="Proteomes" id="UP001268819"/>
    </source>
</evidence>